<reference evidence="2" key="1">
    <citation type="submission" date="2018-07" db="EMBL/GenBank/DDBJ databases">
        <authorList>
            <consortium name="Genoscope - CEA"/>
            <person name="William W."/>
        </authorList>
    </citation>
    <scope>NUCLEOTIDE SEQUENCE</scope>
    <source>
        <strain evidence="2">IK1</strain>
    </source>
</reference>
<sequence>MVMIGQNTFEYVEDHEEMEEEFGEDREPNEVELVNDEEKGEGVGEDEFDEYAFDRMIEAMIENDKEKWHEQGEEQSLISVVNRPEAEVPEYLRTEPLADYEEEEFVDEYYDVKPTLGRIREAKEFIKEEFESVFDKVSLAKKNELPPSMQRITRTYEPYRPPKSKRHHV</sequence>
<evidence type="ECO:0000313" key="2">
    <source>
        <dbReference type="EMBL" id="VBB44917.1"/>
    </source>
</evidence>
<feature type="region of interest" description="Disordered" evidence="1">
    <location>
        <begin position="145"/>
        <end position="169"/>
    </location>
</feature>
<feature type="compositionally biased region" description="Acidic residues" evidence="1">
    <location>
        <begin position="11"/>
        <end position="24"/>
    </location>
</feature>
<proteinExistence type="predicted"/>
<accession>A0A653AA32</accession>
<protein>
    <submittedName>
        <fullName evidence="2">Uncharacterized protein</fullName>
    </submittedName>
</protein>
<dbReference type="EMBL" id="UPXX01000029">
    <property type="protein sequence ID" value="VBB44917.1"/>
    <property type="molecule type" value="Genomic_DNA"/>
</dbReference>
<feature type="region of interest" description="Disordered" evidence="1">
    <location>
        <begin position="1"/>
        <end position="48"/>
    </location>
</feature>
<dbReference type="AlphaFoldDB" id="A0A653AA32"/>
<name>A0A653AA32_UNCDX</name>
<gene>
    <name evidence="2" type="ORF">TRIP_B350088</name>
</gene>
<evidence type="ECO:0000256" key="1">
    <source>
        <dbReference type="SAM" id="MobiDB-lite"/>
    </source>
</evidence>
<organism evidence="2">
    <name type="scientific">Uncultured Desulfatiglans sp</name>
    <dbReference type="NCBI Taxonomy" id="1748965"/>
    <lineage>
        <taxon>Bacteria</taxon>
        <taxon>Pseudomonadati</taxon>
        <taxon>Thermodesulfobacteriota</taxon>
        <taxon>Desulfobacteria</taxon>
        <taxon>Desulfatiglandales</taxon>
        <taxon>Desulfatiglandaceae</taxon>
        <taxon>Desulfatiglans</taxon>
        <taxon>environmental samples</taxon>
    </lineage>
</organism>